<dbReference type="SMART" id="SM00254">
    <property type="entry name" value="ShKT"/>
    <property type="match status" value="1"/>
</dbReference>
<comment type="caution">
    <text evidence="1">Lacks conserved residue(s) required for the propagation of feature annotation.</text>
</comment>
<feature type="domain" description="ShKT" evidence="2">
    <location>
        <begin position="63"/>
        <end position="102"/>
    </location>
</feature>
<reference evidence="5" key="1">
    <citation type="submission" date="2016-06" db="UniProtKB">
        <authorList>
            <consortium name="WormBaseParasite"/>
        </authorList>
    </citation>
    <scope>IDENTIFICATION</scope>
</reference>
<protein>
    <submittedName>
        <fullName evidence="5">ShKT domain-containing protein</fullName>
    </submittedName>
</protein>
<evidence type="ECO:0000256" key="1">
    <source>
        <dbReference type="PROSITE-ProRule" id="PRU01005"/>
    </source>
</evidence>
<dbReference type="PROSITE" id="PS51670">
    <property type="entry name" value="SHKT"/>
    <property type="match status" value="1"/>
</dbReference>
<evidence type="ECO:0000313" key="5">
    <source>
        <dbReference type="WBParaSite" id="TCNE_0001667201-mRNA-1"/>
    </source>
</evidence>
<keyword evidence="4" id="KW-1185">Reference proteome</keyword>
<sequence length="165" mass="19045">VNYYVGPAVAQNTTNKTVTRNNISGTIYIVYQRSSPTPWIVIDSSKYRVLALLSPPKTSKFKCLRNGCCDEHEWCRFWASIGECEANPTWMTSNCQLACNSCRAFDEQQETITVSAELGEYKRKISHALCAQHPHFMYKRRNASNLLIYPDLMYFHQSRFQICLN</sequence>
<evidence type="ECO:0000259" key="2">
    <source>
        <dbReference type="PROSITE" id="PS51670"/>
    </source>
</evidence>
<dbReference type="InterPro" id="IPR003582">
    <property type="entry name" value="ShKT_dom"/>
</dbReference>
<dbReference type="Pfam" id="PF01549">
    <property type="entry name" value="ShK"/>
    <property type="match status" value="1"/>
</dbReference>
<name>A0A183V7F1_TOXCA</name>
<dbReference type="WBParaSite" id="TCNE_0001667201-mRNA-1">
    <property type="protein sequence ID" value="TCNE_0001667201-mRNA-1"/>
    <property type="gene ID" value="TCNE_0001667201"/>
</dbReference>
<gene>
    <name evidence="3" type="ORF">TCNE_LOCUS16671</name>
</gene>
<reference evidence="3 4" key="2">
    <citation type="submission" date="2018-11" db="EMBL/GenBank/DDBJ databases">
        <authorList>
            <consortium name="Pathogen Informatics"/>
        </authorList>
    </citation>
    <scope>NUCLEOTIDE SEQUENCE [LARGE SCALE GENOMIC DNA]</scope>
</reference>
<evidence type="ECO:0000313" key="4">
    <source>
        <dbReference type="Proteomes" id="UP000050794"/>
    </source>
</evidence>
<accession>A0A183V7F1</accession>
<dbReference type="Proteomes" id="UP000050794">
    <property type="component" value="Unassembled WGS sequence"/>
</dbReference>
<organism evidence="4 5">
    <name type="scientific">Toxocara canis</name>
    <name type="common">Canine roundworm</name>
    <dbReference type="NCBI Taxonomy" id="6265"/>
    <lineage>
        <taxon>Eukaryota</taxon>
        <taxon>Metazoa</taxon>
        <taxon>Ecdysozoa</taxon>
        <taxon>Nematoda</taxon>
        <taxon>Chromadorea</taxon>
        <taxon>Rhabditida</taxon>
        <taxon>Spirurina</taxon>
        <taxon>Ascaridomorpha</taxon>
        <taxon>Ascaridoidea</taxon>
        <taxon>Toxocaridae</taxon>
        <taxon>Toxocara</taxon>
    </lineage>
</organism>
<dbReference type="EMBL" id="UYWY01023794">
    <property type="protein sequence ID" value="VDM47992.1"/>
    <property type="molecule type" value="Genomic_DNA"/>
</dbReference>
<evidence type="ECO:0000313" key="3">
    <source>
        <dbReference type="EMBL" id="VDM47992.1"/>
    </source>
</evidence>
<proteinExistence type="predicted"/>
<dbReference type="AlphaFoldDB" id="A0A183V7F1"/>